<dbReference type="RefSeq" id="WP_276305308.1">
    <property type="nucleotide sequence ID" value="NZ_CP119992.1"/>
</dbReference>
<protein>
    <submittedName>
        <fullName evidence="5">NAD-dependent protein deacylase</fullName>
        <ecNumber evidence="5">2.3.1.286</ecNumber>
    </submittedName>
</protein>
<dbReference type="GO" id="GO:0046872">
    <property type="term" value="F:metal ion binding"/>
    <property type="evidence" value="ECO:0007669"/>
    <property type="project" value="UniProtKB-KW"/>
</dbReference>
<keyword evidence="5" id="KW-0012">Acyltransferase</keyword>
<dbReference type="EC" id="2.3.1.286" evidence="5"/>
<dbReference type="InterPro" id="IPR050134">
    <property type="entry name" value="NAD-dep_sirtuin_deacylases"/>
</dbReference>
<dbReference type="SUPFAM" id="SSF52467">
    <property type="entry name" value="DHS-like NAD/FAD-binding domain"/>
    <property type="match status" value="1"/>
</dbReference>
<reference evidence="5 6" key="1">
    <citation type="journal article" date="2019" name="Int. J. Syst. Evol. Microbiol.">
        <title>The Global Catalogue of Microorganisms (GCM) 10K type strain sequencing project: providing services to taxonomists for standard genome sequencing and annotation.</title>
        <authorList>
            <consortium name="The Broad Institute Genomics Platform"/>
            <consortium name="The Broad Institute Genome Sequencing Center for Infectious Disease"/>
            <person name="Wu L."/>
            <person name="Ma J."/>
        </authorList>
    </citation>
    <scope>NUCLEOTIDE SEQUENCE [LARGE SCALE GENOMIC DNA]</scope>
    <source>
        <strain evidence="5 6">PSR21</strain>
    </source>
</reference>
<feature type="binding site" evidence="3">
    <location>
        <position position="150"/>
    </location>
    <ligand>
        <name>Zn(2+)</name>
        <dbReference type="ChEBI" id="CHEBI:29105"/>
    </ligand>
</feature>
<dbReference type="Pfam" id="PF02146">
    <property type="entry name" value="SIR2"/>
    <property type="match status" value="1"/>
</dbReference>
<keyword evidence="2" id="KW-0520">NAD</keyword>
<comment type="caution">
    <text evidence="5">The sequence shown here is derived from an EMBL/GenBank/DDBJ whole genome shotgun (WGS) entry which is preliminary data.</text>
</comment>
<dbReference type="InterPro" id="IPR029035">
    <property type="entry name" value="DHS-like_NAD/FAD-binding_dom"/>
</dbReference>
<dbReference type="InterPro" id="IPR026591">
    <property type="entry name" value="Sirtuin_cat_small_dom_sf"/>
</dbReference>
<feature type="binding site" evidence="3">
    <location>
        <position position="153"/>
    </location>
    <ligand>
        <name>Zn(2+)</name>
        <dbReference type="ChEBI" id="CHEBI:29105"/>
    </ligand>
</feature>
<dbReference type="Gene3D" id="3.30.1600.10">
    <property type="entry name" value="SIR2/SIRT2 'Small Domain"/>
    <property type="match status" value="1"/>
</dbReference>
<feature type="active site" description="Proton acceptor" evidence="3">
    <location>
        <position position="121"/>
    </location>
</feature>
<dbReference type="EMBL" id="JBHTBF010000001">
    <property type="protein sequence ID" value="MFC7315907.1"/>
    <property type="molecule type" value="Genomic_DNA"/>
</dbReference>
<dbReference type="PROSITE" id="PS50305">
    <property type="entry name" value="SIRTUIN"/>
    <property type="match status" value="1"/>
</dbReference>
<evidence type="ECO:0000259" key="4">
    <source>
        <dbReference type="PROSITE" id="PS50305"/>
    </source>
</evidence>
<sequence>MDEDELRFAAGALADAERAVAMTGAGVSTASGIPDFRGPDGVWTRYDAEDFHISRFEADPEGFWDDRIALVEELYGDGREPNRAHEALAALEREGHIEGVITQNVDGLHQAAGSDRVVELHGNGERVACVDCGATDGLDAARADDLPPRCRRCGGLLKPDVVLFGEQLPDYAWYQAHAMAQRADAVLVVGSSLSVEPAASLPREAAARGATLVVVNRERTALSGRAEYDFRADATEALPRIRDALADY</sequence>
<dbReference type="PANTHER" id="PTHR11085:SF11">
    <property type="entry name" value="NAD-DEPENDENT PROTEIN DEACETYLASE"/>
    <property type="match status" value="1"/>
</dbReference>
<feature type="binding site" evidence="3">
    <location>
        <position position="132"/>
    </location>
    <ligand>
        <name>Zn(2+)</name>
        <dbReference type="ChEBI" id="CHEBI:29105"/>
    </ligand>
</feature>
<organism evidence="5 6">
    <name type="scientific">Halomarina halobia</name>
    <dbReference type="NCBI Taxonomy" id="3033386"/>
    <lineage>
        <taxon>Archaea</taxon>
        <taxon>Methanobacteriati</taxon>
        <taxon>Methanobacteriota</taxon>
        <taxon>Stenosarchaea group</taxon>
        <taxon>Halobacteria</taxon>
        <taxon>Halobacteriales</taxon>
        <taxon>Natronomonadaceae</taxon>
        <taxon>Halomarina</taxon>
    </lineage>
</organism>
<keyword evidence="3" id="KW-0862">Zinc</keyword>
<keyword evidence="6" id="KW-1185">Reference proteome</keyword>
<dbReference type="Proteomes" id="UP001596547">
    <property type="component" value="Unassembled WGS sequence"/>
</dbReference>
<keyword evidence="1 5" id="KW-0808">Transferase</keyword>
<dbReference type="GO" id="GO:0034979">
    <property type="term" value="F:NAD-dependent protein lysine deacetylase activity"/>
    <property type="evidence" value="ECO:0007669"/>
    <property type="project" value="UniProtKB-EC"/>
</dbReference>
<dbReference type="InterPro" id="IPR003000">
    <property type="entry name" value="Sirtuin"/>
</dbReference>
<dbReference type="Gene3D" id="3.40.50.1220">
    <property type="entry name" value="TPP-binding domain"/>
    <property type="match status" value="1"/>
</dbReference>
<dbReference type="GeneID" id="79314886"/>
<evidence type="ECO:0000256" key="2">
    <source>
        <dbReference type="ARBA" id="ARBA00023027"/>
    </source>
</evidence>
<evidence type="ECO:0000313" key="6">
    <source>
        <dbReference type="Proteomes" id="UP001596547"/>
    </source>
</evidence>
<proteinExistence type="predicted"/>
<accession>A0ABD6A6H9</accession>
<feature type="binding site" evidence="3">
    <location>
        <position position="129"/>
    </location>
    <ligand>
        <name>Zn(2+)</name>
        <dbReference type="ChEBI" id="CHEBI:29105"/>
    </ligand>
</feature>
<dbReference type="AlphaFoldDB" id="A0ABD6A6H9"/>
<dbReference type="CDD" id="cd01407">
    <property type="entry name" value="SIR2-fam"/>
    <property type="match status" value="1"/>
</dbReference>
<dbReference type="NCBIfam" id="NF001753">
    <property type="entry name" value="PRK00481.1-3"/>
    <property type="match status" value="1"/>
</dbReference>
<dbReference type="InterPro" id="IPR026590">
    <property type="entry name" value="Ssirtuin_cat_dom"/>
</dbReference>
<dbReference type="PANTHER" id="PTHR11085">
    <property type="entry name" value="NAD-DEPENDENT PROTEIN DEACYLASE SIRTUIN-5, MITOCHONDRIAL-RELATED"/>
    <property type="match status" value="1"/>
</dbReference>
<evidence type="ECO:0000256" key="3">
    <source>
        <dbReference type="PROSITE-ProRule" id="PRU00236"/>
    </source>
</evidence>
<feature type="domain" description="Deacetylase sirtuin-type" evidence="4">
    <location>
        <begin position="1"/>
        <end position="248"/>
    </location>
</feature>
<name>A0ABD6A6H9_9EURY</name>
<gene>
    <name evidence="5" type="ORF">ACFQPE_03740</name>
</gene>
<evidence type="ECO:0000256" key="1">
    <source>
        <dbReference type="ARBA" id="ARBA00022679"/>
    </source>
</evidence>
<evidence type="ECO:0000313" key="5">
    <source>
        <dbReference type="EMBL" id="MFC7315907.1"/>
    </source>
</evidence>
<keyword evidence="3" id="KW-0479">Metal-binding</keyword>